<dbReference type="InterPro" id="IPR050879">
    <property type="entry name" value="Acyltransferase_3"/>
</dbReference>
<gene>
    <name evidence="3" type="ORF">ABID37_003933</name>
</gene>
<accession>A0ABV2N3N8</accession>
<feature type="transmembrane region" description="Helical" evidence="1">
    <location>
        <begin position="152"/>
        <end position="171"/>
    </location>
</feature>
<reference evidence="3 4" key="1">
    <citation type="submission" date="2024-06" db="EMBL/GenBank/DDBJ databases">
        <title>Genomic Encyclopedia of Type Strains, Phase IV (KMG-IV): sequencing the most valuable type-strain genomes for metagenomic binning, comparative biology and taxonomic classification.</title>
        <authorList>
            <person name="Goeker M."/>
        </authorList>
    </citation>
    <scope>NUCLEOTIDE SEQUENCE [LARGE SCALE GENOMIC DNA]</scope>
    <source>
        <strain evidence="3 4">DSM 27865</strain>
    </source>
</reference>
<keyword evidence="1" id="KW-1133">Transmembrane helix</keyword>
<keyword evidence="1" id="KW-0812">Transmembrane</keyword>
<dbReference type="Proteomes" id="UP001549076">
    <property type="component" value="Unassembled WGS sequence"/>
</dbReference>
<dbReference type="PANTHER" id="PTHR23028:SF131">
    <property type="entry name" value="BLR2367 PROTEIN"/>
    <property type="match status" value="1"/>
</dbReference>
<dbReference type="Pfam" id="PF01757">
    <property type="entry name" value="Acyl_transf_3"/>
    <property type="match status" value="1"/>
</dbReference>
<keyword evidence="4" id="KW-1185">Reference proteome</keyword>
<evidence type="ECO:0000259" key="2">
    <source>
        <dbReference type="Pfam" id="PF01757"/>
    </source>
</evidence>
<feature type="transmembrane region" description="Helical" evidence="1">
    <location>
        <begin position="74"/>
        <end position="98"/>
    </location>
</feature>
<feature type="transmembrane region" description="Helical" evidence="1">
    <location>
        <begin position="118"/>
        <end position="145"/>
    </location>
</feature>
<protein>
    <submittedName>
        <fullName evidence="3">Exopolysaccharide production protein ExoZ</fullName>
    </submittedName>
</protein>
<feature type="transmembrane region" description="Helical" evidence="1">
    <location>
        <begin position="231"/>
        <end position="248"/>
    </location>
</feature>
<organism evidence="3 4">
    <name type="scientific">Aquamicrobium terrae</name>
    <dbReference type="NCBI Taxonomy" id="1324945"/>
    <lineage>
        <taxon>Bacteria</taxon>
        <taxon>Pseudomonadati</taxon>
        <taxon>Pseudomonadota</taxon>
        <taxon>Alphaproteobacteria</taxon>
        <taxon>Hyphomicrobiales</taxon>
        <taxon>Phyllobacteriaceae</taxon>
        <taxon>Aquamicrobium</taxon>
    </lineage>
</organism>
<evidence type="ECO:0000313" key="4">
    <source>
        <dbReference type="Proteomes" id="UP001549076"/>
    </source>
</evidence>
<dbReference type="RefSeq" id="WP_354197792.1">
    <property type="nucleotide sequence ID" value="NZ_JBEPML010000016.1"/>
</dbReference>
<feature type="domain" description="Acyltransferase 3" evidence="2">
    <location>
        <begin position="6"/>
        <end position="309"/>
    </location>
</feature>
<feature type="transmembrane region" description="Helical" evidence="1">
    <location>
        <begin position="30"/>
        <end position="53"/>
    </location>
</feature>
<feature type="transmembrane region" description="Helical" evidence="1">
    <location>
        <begin position="177"/>
        <end position="195"/>
    </location>
</feature>
<evidence type="ECO:0000313" key="3">
    <source>
        <dbReference type="EMBL" id="MET3793695.1"/>
    </source>
</evidence>
<feature type="transmembrane region" description="Helical" evidence="1">
    <location>
        <begin position="268"/>
        <end position="286"/>
    </location>
</feature>
<feature type="transmembrane region" description="Helical" evidence="1">
    <location>
        <begin position="292"/>
        <end position="312"/>
    </location>
</feature>
<comment type="caution">
    <text evidence="3">The sequence shown here is derived from an EMBL/GenBank/DDBJ whole genome shotgun (WGS) entry which is preliminary data.</text>
</comment>
<keyword evidence="1" id="KW-0472">Membrane</keyword>
<feature type="transmembrane region" description="Helical" evidence="1">
    <location>
        <begin position="207"/>
        <end position="225"/>
    </location>
</feature>
<sequence length="351" mass="38073">MSRLLGIQYLRAAAALGVVIFHAAERAGGHFVIGAAGVDVFFVISGFIMWVLAEMRQPAPATFLRDRIERIVPLYWIVTAVMVAGALAGLFPSIRLTVGHIIGSLMFVPHISPSNGQIWPLLVQGWTLNYELFFYAVFSAVLMLAASKRLPAIAAIFAALVIAGLLLQPQAPVFKTYTSPLLLEFLMGICVGKLWLERRMPSARTGLALMIVALAGFAFVAITYIGFNAFILGPLASLLLIGVLAVEASGHMPRSNTAAYLGDASYSIYLWHTMAISVVAKFGMLLSLPPLTVFAIATLSGTAIGMVAYEVLEKPITAFLKKRRRRQRQTIPVLADPDRSRMHTNKAAKTS</sequence>
<dbReference type="EMBL" id="JBEPML010000016">
    <property type="protein sequence ID" value="MET3793695.1"/>
    <property type="molecule type" value="Genomic_DNA"/>
</dbReference>
<proteinExistence type="predicted"/>
<evidence type="ECO:0000256" key="1">
    <source>
        <dbReference type="SAM" id="Phobius"/>
    </source>
</evidence>
<dbReference type="PANTHER" id="PTHR23028">
    <property type="entry name" value="ACETYLTRANSFERASE"/>
    <property type="match status" value="1"/>
</dbReference>
<dbReference type="InterPro" id="IPR002656">
    <property type="entry name" value="Acyl_transf_3_dom"/>
</dbReference>
<name>A0ABV2N3N8_9HYPH</name>